<organism evidence="2 3">
    <name type="scientific">Blastopirellula marina</name>
    <dbReference type="NCBI Taxonomy" id="124"/>
    <lineage>
        <taxon>Bacteria</taxon>
        <taxon>Pseudomonadati</taxon>
        <taxon>Planctomycetota</taxon>
        <taxon>Planctomycetia</taxon>
        <taxon>Pirellulales</taxon>
        <taxon>Pirellulaceae</taxon>
        <taxon>Blastopirellula</taxon>
    </lineage>
</organism>
<gene>
    <name evidence="2" type="ORF">C5Y96_13650</name>
</gene>
<accession>A0A2S8FGT6</accession>
<dbReference type="SUPFAM" id="SSF52833">
    <property type="entry name" value="Thioredoxin-like"/>
    <property type="match status" value="1"/>
</dbReference>
<proteinExistence type="predicted"/>
<dbReference type="PANTHER" id="PTHR28630">
    <property type="match status" value="1"/>
</dbReference>
<comment type="caution">
    <text evidence="2">The sequence shown here is derived from an EMBL/GenBank/DDBJ whole genome shotgun (WGS) entry which is preliminary data.</text>
</comment>
<dbReference type="OrthoDB" id="200319at2"/>
<dbReference type="InterPro" id="IPR000866">
    <property type="entry name" value="AhpC/TSA"/>
</dbReference>
<dbReference type="InterPro" id="IPR032801">
    <property type="entry name" value="PXL2A/B/C"/>
</dbReference>
<dbReference type="CDD" id="cd02970">
    <property type="entry name" value="PRX_like2"/>
    <property type="match status" value="1"/>
</dbReference>
<feature type="domain" description="Thioredoxin" evidence="1">
    <location>
        <begin position="4"/>
        <end position="181"/>
    </location>
</feature>
<evidence type="ECO:0000259" key="1">
    <source>
        <dbReference type="PROSITE" id="PS51352"/>
    </source>
</evidence>
<dbReference type="GO" id="GO:0016209">
    <property type="term" value="F:antioxidant activity"/>
    <property type="evidence" value="ECO:0007669"/>
    <property type="project" value="InterPro"/>
</dbReference>
<dbReference type="Gene3D" id="3.40.30.10">
    <property type="entry name" value="Glutaredoxin"/>
    <property type="match status" value="1"/>
</dbReference>
<dbReference type="EMBL" id="PUIA01000037">
    <property type="protein sequence ID" value="PQO31379.1"/>
    <property type="molecule type" value="Genomic_DNA"/>
</dbReference>
<dbReference type="InterPro" id="IPR036249">
    <property type="entry name" value="Thioredoxin-like_sf"/>
</dbReference>
<dbReference type="NCBIfam" id="NF040769">
    <property type="entry name" value="SelL_rel_redox"/>
    <property type="match status" value="1"/>
</dbReference>
<dbReference type="Proteomes" id="UP000240009">
    <property type="component" value="Unassembled WGS sequence"/>
</dbReference>
<dbReference type="PROSITE" id="PS51352">
    <property type="entry name" value="THIOREDOXIN_2"/>
    <property type="match status" value="1"/>
</dbReference>
<reference evidence="2 3" key="1">
    <citation type="submission" date="2018-02" db="EMBL/GenBank/DDBJ databases">
        <title>Comparative genomes isolates from brazilian mangrove.</title>
        <authorList>
            <person name="Araujo J.E."/>
            <person name="Taketani R.G."/>
            <person name="Silva M.C.P."/>
            <person name="Loureco M.V."/>
            <person name="Andreote F.D."/>
        </authorList>
    </citation>
    <scope>NUCLEOTIDE SEQUENCE [LARGE SCALE GENOMIC DNA]</scope>
    <source>
        <strain evidence="2 3">HEX-2 MGV</strain>
    </source>
</reference>
<protein>
    <recommendedName>
        <fullName evidence="1">Thioredoxin domain-containing protein</fullName>
    </recommendedName>
</protein>
<dbReference type="RefSeq" id="WP_105354201.1">
    <property type="nucleotide sequence ID" value="NZ_PUIA01000037.1"/>
</dbReference>
<dbReference type="Pfam" id="PF00578">
    <property type="entry name" value="AhpC-TSA"/>
    <property type="match status" value="1"/>
</dbReference>
<dbReference type="InterPro" id="IPR013766">
    <property type="entry name" value="Thioredoxin_domain"/>
</dbReference>
<dbReference type="AlphaFoldDB" id="A0A2S8FGT6"/>
<name>A0A2S8FGT6_9BACT</name>
<sequence length="185" mass="20641">MTHFVTSIPAPHVDLIAEDGQKVPLSDLYAQRPLLLQFSRHLGCVFCIDHAKQLLKHYETFTRHHLDVALVIMGGAEEAKTFREALKLTFPVFGDPDQSVYKAFDVPRGNVWQVAGPQLWWDGLKALTRSGIGRPRGDLMQLSGTYLIDTNGQIVWDFRPSSSVEFPNIDEILVAADTLTPIADA</sequence>
<dbReference type="PANTHER" id="PTHR28630:SF3">
    <property type="entry name" value="PEROXIREDOXIN-LIKE 2C"/>
    <property type="match status" value="1"/>
</dbReference>
<evidence type="ECO:0000313" key="2">
    <source>
        <dbReference type="EMBL" id="PQO31379.1"/>
    </source>
</evidence>
<dbReference type="GO" id="GO:0016491">
    <property type="term" value="F:oxidoreductase activity"/>
    <property type="evidence" value="ECO:0007669"/>
    <property type="project" value="InterPro"/>
</dbReference>
<evidence type="ECO:0000313" key="3">
    <source>
        <dbReference type="Proteomes" id="UP000240009"/>
    </source>
</evidence>